<dbReference type="Proteomes" id="UP001152561">
    <property type="component" value="Unassembled WGS sequence"/>
</dbReference>
<evidence type="ECO:0000256" key="1">
    <source>
        <dbReference type="ARBA" id="ARBA00009884"/>
    </source>
</evidence>
<dbReference type="InterPro" id="IPR036045">
    <property type="entry name" value="Sec1-like_sf"/>
</dbReference>
<evidence type="ECO:0000313" key="3">
    <source>
        <dbReference type="Proteomes" id="UP001152561"/>
    </source>
</evidence>
<dbReference type="GO" id="GO:0016192">
    <property type="term" value="P:vesicle-mediated transport"/>
    <property type="evidence" value="ECO:0007669"/>
    <property type="project" value="InterPro"/>
</dbReference>
<dbReference type="EMBL" id="JAJAGQ010000008">
    <property type="protein sequence ID" value="KAJ8555719.1"/>
    <property type="molecule type" value="Genomic_DNA"/>
</dbReference>
<dbReference type="Gene3D" id="3.40.50.1910">
    <property type="match status" value="1"/>
</dbReference>
<name>A0A9Q1MB47_9SOLA</name>
<organism evidence="2 3">
    <name type="scientific">Anisodus acutangulus</name>
    <dbReference type="NCBI Taxonomy" id="402998"/>
    <lineage>
        <taxon>Eukaryota</taxon>
        <taxon>Viridiplantae</taxon>
        <taxon>Streptophyta</taxon>
        <taxon>Embryophyta</taxon>
        <taxon>Tracheophyta</taxon>
        <taxon>Spermatophyta</taxon>
        <taxon>Magnoliopsida</taxon>
        <taxon>eudicotyledons</taxon>
        <taxon>Gunneridae</taxon>
        <taxon>Pentapetalae</taxon>
        <taxon>asterids</taxon>
        <taxon>lamiids</taxon>
        <taxon>Solanales</taxon>
        <taxon>Solanaceae</taxon>
        <taxon>Solanoideae</taxon>
        <taxon>Hyoscyameae</taxon>
        <taxon>Anisodus</taxon>
    </lineage>
</organism>
<accession>A0A9Q1MB47</accession>
<keyword evidence="3" id="KW-1185">Reference proteome</keyword>
<dbReference type="PANTHER" id="PTHR11679">
    <property type="entry name" value="VESICLE PROTEIN SORTING-ASSOCIATED"/>
    <property type="match status" value="1"/>
</dbReference>
<dbReference type="Pfam" id="PF00995">
    <property type="entry name" value="Sec1"/>
    <property type="match status" value="1"/>
</dbReference>
<comment type="caution">
    <text evidence="2">The sequence shown here is derived from an EMBL/GenBank/DDBJ whole genome shotgun (WGS) entry which is preliminary data.</text>
</comment>
<dbReference type="SUPFAM" id="SSF56815">
    <property type="entry name" value="Sec1/munc18-like (SM) proteins"/>
    <property type="match status" value="1"/>
</dbReference>
<dbReference type="OrthoDB" id="2228at2759"/>
<dbReference type="InterPro" id="IPR027482">
    <property type="entry name" value="Sec1-like_dom2"/>
</dbReference>
<proteinExistence type="inferred from homology"/>
<reference evidence="3" key="1">
    <citation type="journal article" date="2023" name="Proc. Natl. Acad. Sci. U.S.A.">
        <title>Genomic and structural basis for evolution of tropane alkaloid biosynthesis.</title>
        <authorList>
            <person name="Wanga Y.-J."/>
            <person name="Taina T."/>
            <person name="Yua J.-Y."/>
            <person name="Lia J."/>
            <person name="Xua B."/>
            <person name="Chenc J."/>
            <person name="D'Auriad J.C."/>
            <person name="Huanga J.-P."/>
            <person name="Huanga S.-X."/>
        </authorList>
    </citation>
    <scope>NUCLEOTIDE SEQUENCE [LARGE SCALE GENOMIC DNA]</scope>
    <source>
        <strain evidence="3">cv. KIB-2019</strain>
    </source>
</reference>
<gene>
    <name evidence="2" type="ORF">K7X08_013215</name>
</gene>
<evidence type="ECO:0000313" key="2">
    <source>
        <dbReference type="EMBL" id="KAJ8555719.1"/>
    </source>
</evidence>
<dbReference type="InterPro" id="IPR001619">
    <property type="entry name" value="Sec1-like"/>
</dbReference>
<dbReference type="AlphaFoldDB" id="A0A9Q1MB47"/>
<comment type="similarity">
    <text evidence="1">Belongs to the STXBP/unc-18/SEC1 family.</text>
</comment>
<sequence>MSMSNNSRQVIRDKLFYEMLGTAKSEDSSERKAFVLISSPIAKELVDDIEMDSSVVSRICTLEEMNLEFFPIDSQGFITDNERPLKELYGDKKAFRHLIRKKLAAGVWNSLNKYKSTLPDFPQTETCELLIVDRSVDRIAPIMHDLTYDSMCHELLNMHENKYVHEVPGKAGGPPEKEDDLLKDHDPIWLRRRITLSQRIKQHKCVKIAKKLTQIARKLELTEIGQLEQKLIFGDAEAAELIKFLKILGIVEQPVPVDSWQVITRDGMRLIKLVDAKVTKLVSEFPTFVKKSIKTALTPHSVALKSVREEQRSIILQLQSVEL</sequence>
<protein>
    <submittedName>
        <fullName evidence="2">Uncharacterized protein</fullName>
    </submittedName>
</protein>